<organism evidence="2 3">
    <name type="scientific">Fusobacterium ulcerans 12-1B</name>
    <dbReference type="NCBI Taxonomy" id="457404"/>
    <lineage>
        <taxon>Bacteria</taxon>
        <taxon>Fusobacteriati</taxon>
        <taxon>Fusobacteriota</taxon>
        <taxon>Fusobacteriia</taxon>
        <taxon>Fusobacteriales</taxon>
        <taxon>Fusobacteriaceae</taxon>
        <taxon>Fusobacterium</taxon>
    </lineage>
</organism>
<dbReference type="HOGENOM" id="CLU_086956_1_0_0"/>
<dbReference type="Gene3D" id="3.40.50.150">
    <property type="entry name" value="Vaccinia Virus protein VP39"/>
    <property type="match status" value="1"/>
</dbReference>
<keyword evidence="2" id="KW-0489">Methyltransferase</keyword>
<keyword evidence="3" id="KW-1185">Reference proteome</keyword>
<dbReference type="SUPFAM" id="SSF53335">
    <property type="entry name" value="S-adenosyl-L-methionine-dependent methyltransferases"/>
    <property type="match status" value="1"/>
</dbReference>
<feature type="domain" description="Methyltransferase FkbM" evidence="1">
    <location>
        <begin position="69"/>
        <end position="208"/>
    </location>
</feature>
<dbReference type="EMBL" id="AGWJ02000002">
    <property type="protein sequence ID" value="EHO83543.1"/>
    <property type="molecule type" value="Genomic_DNA"/>
</dbReference>
<dbReference type="Proteomes" id="UP000003233">
    <property type="component" value="Unassembled WGS sequence"/>
</dbReference>
<evidence type="ECO:0000259" key="1">
    <source>
        <dbReference type="Pfam" id="PF05050"/>
    </source>
</evidence>
<reference evidence="2 3" key="1">
    <citation type="submission" date="2012-07" db="EMBL/GenBank/DDBJ databases">
        <title>The Genome Sequence of Fusobacterium ulcerans 12_1B.</title>
        <authorList>
            <consortium name="The Broad Institute Genome Sequencing Platform"/>
            <person name="Earl A."/>
            <person name="Ward D."/>
            <person name="Feldgarden M."/>
            <person name="Gevers D."/>
            <person name="Strauss J."/>
            <person name="Ambrose C.E."/>
            <person name="Allen-Vercoe E."/>
            <person name="Walker B."/>
            <person name="Young S.K."/>
            <person name="Zeng Q."/>
            <person name="Gargeya S."/>
            <person name="Fitzgerald M."/>
            <person name="Haas B."/>
            <person name="Abouelleil A."/>
            <person name="Alvarado L."/>
            <person name="Arachchi H.M."/>
            <person name="Berlin A.M."/>
            <person name="Chapman S.B."/>
            <person name="Goldberg J."/>
            <person name="Griggs A."/>
            <person name="Gujja S."/>
            <person name="Hansen M."/>
            <person name="Howarth C."/>
            <person name="Imamovic A."/>
            <person name="Larimer J."/>
            <person name="McCowen C."/>
            <person name="Montmayeur A."/>
            <person name="Murphy C."/>
            <person name="Neiman D."/>
            <person name="Pearson M."/>
            <person name="Priest M."/>
            <person name="Roberts A."/>
            <person name="Saif S."/>
            <person name="Shea T."/>
            <person name="Sisk P."/>
            <person name="Sykes S."/>
            <person name="Wortman J."/>
            <person name="Nusbaum C."/>
            <person name="Birren B."/>
        </authorList>
    </citation>
    <scope>NUCLEOTIDE SEQUENCE [LARGE SCALE GENOMIC DNA]</scope>
    <source>
        <strain evidence="2 3">12_1B</strain>
    </source>
</reference>
<keyword evidence="2" id="KW-0808">Transferase</keyword>
<dbReference type="InterPro" id="IPR029063">
    <property type="entry name" value="SAM-dependent_MTases_sf"/>
</dbReference>
<sequence length="244" mass="28165">MDKILKKLLWLYRINKNIKIIGTEKYKIRENNQNFKIRKGTSDFMVVSDIFGANSYKINYDFKPKFIIDAGANIGIGSLYFNMKYPEASIIAIEPEKSNYKLLCENISEIKNIKPINAGLWNKNGFIEVKDIGLGKWGFIVQDTDENNPNKITAITIEKIIELYNVDKIDILKIDIEGSEKEVFEKSEWLGKVNILIIELHDRMKKGCSQSVLNSVMKFDFSLQISGENLIFIKNELIEEKKLL</sequence>
<dbReference type="InterPro" id="IPR006342">
    <property type="entry name" value="FkbM_mtfrase"/>
</dbReference>
<dbReference type="GO" id="GO:0008168">
    <property type="term" value="F:methyltransferase activity"/>
    <property type="evidence" value="ECO:0007669"/>
    <property type="project" value="UniProtKB-KW"/>
</dbReference>
<gene>
    <name evidence="2" type="ORF">HMPREF0402_00561</name>
</gene>
<protein>
    <submittedName>
        <fullName evidence="2">FkbM family methyltransferase</fullName>
    </submittedName>
</protein>
<dbReference type="Pfam" id="PF05050">
    <property type="entry name" value="Methyltransf_21"/>
    <property type="match status" value="1"/>
</dbReference>
<proteinExistence type="predicted"/>
<dbReference type="AlphaFoldDB" id="H1PQ68"/>
<dbReference type="InterPro" id="IPR052514">
    <property type="entry name" value="SAM-dependent_MTase"/>
</dbReference>
<dbReference type="NCBIfam" id="TIGR01444">
    <property type="entry name" value="fkbM_fam"/>
    <property type="match status" value="1"/>
</dbReference>
<dbReference type="RefSeq" id="WP_008695901.1">
    <property type="nucleotide sequence ID" value="NZ_KE161007.1"/>
</dbReference>
<dbReference type="BioCyc" id="FSP457404-HMP:GTSQ-562-MONOMER"/>
<dbReference type="PANTHER" id="PTHR34203:SF15">
    <property type="entry name" value="SLL1173 PROTEIN"/>
    <property type="match status" value="1"/>
</dbReference>
<evidence type="ECO:0000313" key="3">
    <source>
        <dbReference type="Proteomes" id="UP000003233"/>
    </source>
</evidence>
<dbReference type="PANTHER" id="PTHR34203">
    <property type="entry name" value="METHYLTRANSFERASE, FKBM FAMILY PROTEIN"/>
    <property type="match status" value="1"/>
</dbReference>
<dbReference type="GO" id="GO:0032259">
    <property type="term" value="P:methylation"/>
    <property type="evidence" value="ECO:0007669"/>
    <property type="project" value="UniProtKB-KW"/>
</dbReference>
<dbReference type="PATRIC" id="fig|457404.5.peg.694"/>
<comment type="caution">
    <text evidence="2">The sequence shown here is derived from an EMBL/GenBank/DDBJ whole genome shotgun (WGS) entry which is preliminary data.</text>
</comment>
<accession>H1PQ68</accession>
<evidence type="ECO:0000313" key="2">
    <source>
        <dbReference type="EMBL" id="EHO83543.1"/>
    </source>
</evidence>
<name>H1PQ68_9FUSO</name>